<name>A0A7J8QFT5_GOSRA</name>
<organism evidence="1 2">
    <name type="scientific">Gossypium raimondii</name>
    <name type="common">Peruvian cotton</name>
    <name type="synonym">Gossypium klotzschianum subsp. raimondii</name>
    <dbReference type="NCBI Taxonomy" id="29730"/>
    <lineage>
        <taxon>Eukaryota</taxon>
        <taxon>Viridiplantae</taxon>
        <taxon>Streptophyta</taxon>
        <taxon>Embryophyta</taxon>
        <taxon>Tracheophyta</taxon>
        <taxon>Spermatophyta</taxon>
        <taxon>Magnoliopsida</taxon>
        <taxon>eudicotyledons</taxon>
        <taxon>Gunneridae</taxon>
        <taxon>Pentapetalae</taxon>
        <taxon>rosids</taxon>
        <taxon>malvids</taxon>
        <taxon>Malvales</taxon>
        <taxon>Malvaceae</taxon>
        <taxon>Malvoideae</taxon>
        <taxon>Gossypium</taxon>
    </lineage>
</organism>
<protein>
    <submittedName>
        <fullName evidence="1">Uncharacterized protein</fullName>
    </submittedName>
</protein>
<dbReference type="Proteomes" id="UP000593578">
    <property type="component" value="Unassembled WGS sequence"/>
</dbReference>
<comment type="caution">
    <text evidence="1">The sequence shown here is derived from an EMBL/GenBank/DDBJ whole genome shotgun (WGS) entry which is preliminary data.</text>
</comment>
<sequence>MENAMEGLDINNEEDDVSKIQDGVECCSLIDNEEYVGKSMAPFGVQISDLGEKRYLFRFYNRVDTS</sequence>
<accession>A0A7J8QFT5</accession>
<proteinExistence type="predicted"/>
<evidence type="ECO:0000313" key="1">
    <source>
        <dbReference type="EMBL" id="MBA0600130.1"/>
    </source>
</evidence>
<dbReference type="EMBL" id="JABEZZ010000011">
    <property type="protein sequence ID" value="MBA0600130.1"/>
    <property type="molecule type" value="Genomic_DNA"/>
</dbReference>
<gene>
    <name evidence="1" type="ORF">Gorai_006328</name>
</gene>
<evidence type="ECO:0000313" key="2">
    <source>
        <dbReference type="Proteomes" id="UP000593578"/>
    </source>
</evidence>
<dbReference type="AlphaFoldDB" id="A0A7J8QFT5"/>
<reference evidence="1 2" key="1">
    <citation type="journal article" date="2019" name="Genome Biol. Evol.">
        <title>Insights into the evolution of the New World diploid cottons (Gossypium, subgenus Houzingenia) based on genome sequencing.</title>
        <authorList>
            <person name="Grover C.E."/>
            <person name="Arick M.A. 2nd"/>
            <person name="Thrash A."/>
            <person name="Conover J.L."/>
            <person name="Sanders W.S."/>
            <person name="Peterson D.G."/>
            <person name="Frelichowski J.E."/>
            <person name="Scheffler J.A."/>
            <person name="Scheffler B.E."/>
            <person name="Wendel J.F."/>
        </authorList>
    </citation>
    <scope>NUCLEOTIDE SEQUENCE [LARGE SCALE GENOMIC DNA]</scope>
    <source>
        <strain evidence="1">8</strain>
        <tissue evidence="1">Leaf</tissue>
    </source>
</reference>